<dbReference type="Pfam" id="PF13595">
    <property type="entry name" value="DUF4138"/>
    <property type="match status" value="1"/>
</dbReference>
<name>A0ABW5LEU5_9FLAO</name>
<gene>
    <name evidence="1" type="ORF">ACFSR1_08140</name>
</gene>
<dbReference type="EMBL" id="JBHULE010000013">
    <property type="protein sequence ID" value="MFD2562639.1"/>
    <property type="molecule type" value="Genomic_DNA"/>
</dbReference>
<dbReference type="InterPro" id="IPR022298">
    <property type="entry name" value="Conjug_transposon_TraN"/>
</dbReference>
<sequence>MKRIIILALVLFYTSFAISQEIIEDTEEPEEIYVSPSKEELQKQHEIYLEEKRQAKLFCEKNSKGKKRIKNISDESNDIVISLSDIIQKDDNIFLFLDINNKGTKSIKLTTIKYLDWNGKDEKVDASRKYYIPKLYHHNEPDEIKPKTNYSIIAVFKNSSLQKRKGMGITLVEQSKLNKIVTLKIRKATLNDVVKLN</sequence>
<protein>
    <submittedName>
        <fullName evidence="1">DUF4138 domain-containing protein</fullName>
    </submittedName>
</protein>
<dbReference type="Proteomes" id="UP001597319">
    <property type="component" value="Unassembled WGS sequence"/>
</dbReference>
<keyword evidence="2" id="KW-1185">Reference proteome</keyword>
<accession>A0ABW5LEU5</accession>
<evidence type="ECO:0000313" key="2">
    <source>
        <dbReference type="Proteomes" id="UP001597319"/>
    </source>
</evidence>
<comment type="caution">
    <text evidence="1">The sequence shown here is derived from an EMBL/GenBank/DDBJ whole genome shotgun (WGS) entry which is preliminary data.</text>
</comment>
<proteinExistence type="predicted"/>
<organism evidence="1 2">
    <name type="scientific">Aquimarina rubra</name>
    <dbReference type="NCBI Taxonomy" id="1920033"/>
    <lineage>
        <taxon>Bacteria</taxon>
        <taxon>Pseudomonadati</taxon>
        <taxon>Bacteroidota</taxon>
        <taxon>Flavobacteriia</taxon>
        <taxon>Flavobacteriales</taxon>
        <taxon>Flavobacteriaceae</taxon>
        <taxon>Aquimarina</taxon>
    </lineage>
</organism>
<dbReference type="RefSeq" id="WP_378291417.1">
    <property type="nucleotide sequence ID" value="NZ_JBHULE010000013.1"/>
</dbReference>
<reference evidence="2" key="1">
    <citation type="journal article" date="2019" name="Int. J. Syst. Evol. Microbiol.">
        <title>The Global Catalogue of Microorganisms (GCM) 10K type strain sequencing project: providing services to taxonomists for standard genome sequencing and annotation.</title>
        <authorList>
            <consortium name="The Broad Institute Genomics Platform"/>
            <consortium name="The Broad Institute Genome Sequencing Center for Infectious Disease"/>
            <person name="Wu L."/>
            <person name="Ma J."/>
        </authorList>
    </citation>
    <scope>NUCLEOTIDE SEQUENCE [LARGE SCALE GENOMIC DNA]</scope>
    <source>
        <strain evidence="2">KCTC 52274</strain>
    </source>
</reference>
<evidence type="ECO:0000313" key="1">
    <source>
        <dbReference type="EMBL" id="MFD2562639.1"/>
    </source>
</evidence>